<evidence type="ECO:0000313" key="6">
    <source>
        <dbReference type="Proteomes" id="UP000215145"/>
    </source>
</evidence>
<proteinExistence type="predicted"/>
<protein>
    <recommendedName>
        <fullName evidence="7">Peptidase</fullName>
    </recommendedName>
</protein>
<reference evidence="5 6" key="1">
    <citation type="submission" date="2017-07" db="EMBL/GenBank/DDBJ databases">
        <title>Paenibacillus herberti R33 genome sequencing and assembly.</title>
        <authorList>
            <person name="Su W."/>
        </authorList>
    </citation>
    <scope>NUCLEOTIDE SEQUENCE [LARGE SCALE GENOMIC DNA]</scope>
    <source>
        <strain evidence="5 6">R33</strain>
    </source>
</reference>
<dbReference type="InterPro" id="IPR011055">
    <property type="entry name" value="Dup_hybrid_motif"/>
</dbReference>
<dbReference type="GO" id="GO:0004222">
    <property type="term" value="F:metalloendopeptidase activity"/>
    <property type="evidence" value="ECO:0007669"/>
    <property type="project" value="TreeGrafter"/>
</dbReference>
<dbReference type="InterPro" id="IPR016047">
    <property type="entry name" value="M23ase_b-sheet_dom"/>
</dbReference>
<feature type="transmembrane region" description="Helical" evidence="2">
    <location>
        <begin position="31"/>
        <end position="49"/>
    </location>
</feature>
<sequence>MNAFKPKQHSSTASYSQATESPSRKRWIKTLWIAAVIAAILLGAGYVGANQYIKSNTNDYYKVLVDGQAVGTVPDPAVVEELVKNKTAEMESTYPNLSMTLLTGDITYEKVTEYKGEAQPEAALTKLESSFQMKASGTEVKIAGKVIGVVKNEETAQAVLKQLQNKYAPPSRMKSALSKVQLLSTASKNEAPADRISGVKFAEEISINETQLDPSQVLGQNQLLRLVSGGTEKNTKYTVQPGDCVGCIASKFDISREIIYKNNPSIENDLIKAGDVLDLTVNKPVVNVITTESQTEMITSEPQVITQKKATLNAGQFKVIQEGKPGSKRLTYSVVKQNGYKMSEDLVSIEVITKSVPKIIVRGTKVVSSESSSTEIGSREGSGTFAMPVSGYRITSTYGSRWGRLHKGLDLVGGSAIKAADDGVVEFAGKKNGYGNAIIIDHNNGYKTLYAHLDSLSVKTGQTVDRGQRMGVMGNTGNSTGIHLHFEIYKNGKLQNPLRYL</sequence>
<evidence type="ECO:0000256" key="2">
    <source>
        <dbReference type="SAM" id="Phobius"/>
    </source>
</evidence>
<keyword evidence="1" id="KW-0732">Signal</keyword>
<evidence type="ECO:0000259" key="3">
    <source>
        <dbReference type="PROSITE" id="PS51109"/>
    </source>
</evidence>
<evidence type="ECO:0000256" key="1">
    <source>
        <dbReference type="ARBA" id="ARBA00022729"/>
    </source>
</evidence>
<dbReference type="PANTHER" id="PTHR21666:SF289">
    <property type="entry name" value="L-ALA--D-GLU ENDOPEPTIDASE"/>
    <property type="match status" value="1"/>
</dbReference>
<dbReference type="SMART" id="SM00257">
    <property type="entry name" value="LysM"/>
    <property type="match status" value="1"/>
</dbReference>
<keyword evidence="6" id="KW-1185">Reference proteome</keyword>
<dbReference type="SUPFAM" id="SSF51261">
    <property type="entry name" value="Duplicated hybrid motif"/>
    <property type="match status" value="1"/>
</dbReference>
<dbReference type="Proteomes" id="UP000215145">
    <property type="component" value="Unassembled WGS sequence"/>
</dbReference>
<evidence type="ECO:0000259" key="4">
    <source>
        <dbReference type="PROSITE" id="PS51782"/>
    </source>
</evidence>
<feature type="domain" description="LysM" evidence="4">
    <location>
        <begin position="235"/>
        <end position="279"/>
    </location>
</feature>
<name>A0A229NX25_9BACL</name>
<dbReference type="InterPro" id="IPR050570">
    <property type="entry name" value="Cell_wall_metabolism_enzyme"/>
</dbReference>
<keyword evidence="2" id="KW-0812">Transmembrane</keyword>
<dbReference type="Pfam" id="PF01476">
    <property type="entry name" value="LysM"/>
    <property type="match status" value="1"/>
</dbReference>
<dbReference type="PROSITE" id="PS51782">
    <property type="entry name" value="LYSM"/>
    <property type="match status" value="1"/>
</dbReference>
<gene>
    <name evidence="5" type="ORF">CGZ75_16200</name>
</gene>
<dbReference type="Gene3D" id="2.70.70.10">
    <property type="entry name" value="Glucose Permease (Domain IIA)"/>
    <property type="match status" value="1"/>
</dbReference>
<dbReference type="InterPro" id="IPR018392">
    <property type="entry name" value="LysM"/>
</dbReference>
<dbReference type="PROSITE" id="PS51109">
    <property type="entry name" value="G5"/>
    <property type="match status" value="1"/>
</dbReference>
<accession>A0A229NX25</accession>
<dbReference type="InterPro" id="IPR011098">
    <property type="entry name" value="G5_dom"/>
</dbReference>
<keyword evidence="2" id="KW-1133">Transmembrane helix</keyword>
<feature type="domain" description="G5" evidence="3">
    <location>
        <begin position="286"/>
        <end position="366"/>
    </location>
</feature>
<dbReference type="EMBL" id="NMUQ01000002">
    <property type="protein sequence ID" value="OXM14483.1"/>
    <property type="molecule type" value="Genomic_DNA"/>
</dbReference>
<dbReference type="OrthoDB" id="9805799at2"/>
<dbReference type="AlphaFoldDB" id="A0A229NX25"/>
<dbReference type="CDD" id="cd12797">
    <property type="entry name" value="M23_peptidase"/>
    <property type="match status" value="1"/>
</dbReference>
<dbReference type="InterPro" id="IPR036779">
    <property type="entry name" value="LysM_dom_sf"/>
</dbReference>
<dbReference type="RefSeq" id="WP_089525303.1">
    <property type="nucleotide sequence ID" value="NZ_NMUQ01000002.1"/>
</dbReference>
<dbReference type="SUPFAM" id="SSF54106">
    <property type="entry name" value="LysM domain"/>
    <property type="match status" value="1"/>
</dbReference>
<keyword evidence="2" id="KW-0472">Membrane</keyword>
<dbReference type="SMART" id="SM01208">
    <property type="entry name" value="G5"/>
    <property type="match status" value="1"/>
</dbReference>
<dbReference type="PANTHER" id="PTHR21666">
    <property type="entry name" value="PEPTIDASE-RELATED"/>
    <property type="match status" value="1"/>
</dbReference>
<evidence type="ECO:0000313" key="5">
    <source>
        <dbReference type="EMBL" id="OXM14483.1"/>
    </source>
</evidence>
<dbReference type="CDD" id="cd00118">
    <property type="entry name" value="LysM"/>
    <property type="match status" value="1"/>
</dbReference>
<dbReference type="Pfam" id="PF07501">
    <property type="entry name" value="G5"/>
    <property type="match status" value="1"/>
</dbReference>
<evidence type="ECO:0008006" key="7">
    <source>
        <dbReference type="Google" id="ProtNLM"/>
    </source>
</evidence>
<dbReference type="Pfam" id="PF01551">
    <property type="entry name" value="Peptidase_M23"/>
    <property type="match status" value="1"/>
</dbReference>
<dbReference type="Gene3D" id="3.10.350.10">
    <property type="entry name" value="LysM domain"/>
    <property type="match status" value="1"/>
</dbReference>
<dbReference type="Gene3D" id="2.20.230.10">
    <property type="entry name" value="Resuscitation-promoting factor rpfb"/>
    <property type="match status" value="1"/>
</dbReference>
<organism evidence="5 6">
    <name type="scientific">Paenibacillus herberti</name>
    <dbReference type="NCBI Taxonomy" id="1619309"/>
    <lineage>
        <taxon>Bacteria</taxon>
        <taxon>Bacillati</taxon>
        <taxon>Bacillota</taxon>
        <taxon>Bacilli</taxon>
        <taxon>Bacillales</taxon>
        <taxon>Paenibacillaceae</taxon>
        <taxon>Paenibacillus</taxon>
    </lineage>
</organism>
<comment type="caution">
    <text evidence="5">The sequence shown here is derived from an EMBL/GenBank/DDBJ whole genome shotgun (WGS) entry which is preliminary data.</text>
</comment>